<evidence type="ECO:0000256" key="1">
    <source>
        <dbReference type="SAM" id="Phobius"/>
    </source>
</evidence>
<dbReference type="AlphaFoldDB" id="A0A1X0DMJ4"/>
<evidence type="ECO:0000313" key="3">
    <source>
        <dbReference type="Proteomes" id="UP000192801"/>
    </source>
</evidence>
<sequence length="148" mass="15135">MGRRFAGRHARQHPDLTAPDPGTSSRFRILVLVLLALDGVIVAFTSALFLPEFLGKVPFPVSALIAGGMNLALVWAAGQWAPGRLAALPLGAFLITIAALSLGGPGGDVLFGGEGFLGAEALLLVVLGTGPGLWWLLRRGASGTGPAS</sequence>
<keyword evidence="1" id="KW-0472">Membrane</keyword>
<name>A0A1X0DMJ4_9MYCO</name>
<gene>
    <name evidence="2" type="ORF">BST26_02275</name>
</gene>
<dbReference type="EMBL" id="MVHS01000003">
    <property type="protein sequence ID" value="ORA73616.1"/>
    <property type="molecule type" value="Genomic_DNA"/>
</dbReference>
<dbReference type="OrthoDB" id="4774349at2"/>
<keyword evidence="1" id="KW-1133">Transmembrane helix</keyword>
<reference evidence="2 3" key="1">
    <citation type="submission" date="2016-12" db="EMBL/GenBank/DDBJ databases">
        <title>The new phylogeny of genus Mycobacterium.</title>
        <authorList>
            <person name="Tortoli E."/>
            <person name="Trovato A."/>
            <person name="Cirillo D.M."/>
        </authorList>
    </citation>
    <scope>NUCLEOTIDE SEQUENCE [LARGE SCALE GENOMIC DNA]</scope>
    <source>
        <strain evidence="2 3">DSM 45130</strain>
    </source>
</reference>
<feature type="transmembrane region" description="Helical" evidence="1">
    <location>
        <begin position="57"/>
        <end position="78"/>
    </location>
</feature>
<protein>
    <recommendedName>
        <fullName evidence="4">Facilitated glucose transporter</fullName>
    </recommendedName>
</protein>
<dbReference type="Proteomes" id="UP000192801">
    <property type="component" value="Unassembled WGS sequence"/>
</dbReference>
<feature type="transmembrane region" description="Helical" evidence="1">
    <location>
        <begin position="85"/>
        <end position="104"/>
    </location>
</feature>
<dbReference type="STRING" id="444597.BST26_02275"/>
<evidence type="ECO:0000313" key="2">
    <source>
        <dbReference type="EMBL" id="ORA73616.1"/>
    </source>
</evidence>
<keyword evidence="3" id="KW-1185">Reference proteome</keyword>
<organism evidence="2 3">
    <name type="scientific">Mycolicibacterium insubricum</name>
    <dbReference type="NCBI Taxonomy" id="444597"/>
    <lineage>
        <taxon>Bacteria</taxon>
        <taxon>Bacillati</taxon>
        <taxon>Actinomycetota</taxon>
        <taxon>Actinomycetes</taxon>
        <taxon>Mycobacteriales</taxon>
        <taxon>Mycobacteriaceae</taxon>
        <taxon>Mycolicibacterium</taxon>
    </lineage>
</organism>
<feature type="transmembrane region" description="Helical" evidence="1">
    <location>
        <begin position="116"/>
        <end position="137"/>
    </location>
</feature>
<evidence type="ECO:0008006" key="4">
    <source>
        <dbReference type="Google" id="ProtNLM"/>
    </source>
</evidence>
<proteinExistence type="predicted"/>
<comment type="caution">
    <text evidence="2">The sequence shown here is derived from an EMBL/GenBank/DDBJ whole genome shotgun (WGS) entry which is preliminary data.</text>
</comment>
<accession>A0A1X0DMJ4</accession>
<feature type="transmembrane region" description="Helical" evidence="1">
    <location>
        <begin position="29"/>
        <end position="51"/>
    </location>
</feature>
<keyword evidence="1" id="KW-0812">Transmembrane</keyword>